<evidence type="ECO:0000313" key="3">
    <source>
        <dbReference type="Proteomes" id="UP000485880"/>
    </source>
</evidence>
<dbReference type="Proteomes" id="UP000485880">
    <property type="component" value="Unassembled WGS sequence"/>
</dbReference>
<accession>A0A8B6MAP5</accession>
<keyword evidence="1" id="KW-0472">Membrane</keyword>
<dbReference type="RefSeq" id="WP_174513652.1">
    <property type="nucleotide sequence ID" value="NZ_CABFMQ020000120.1"/>
</dbReference>
<organism evidence="2 3">
    <name type="scientific">Methylocella tundrae</name>
    <dbReference type="NCBI Taxonomy" id="227605"/>
    <lineage>
        <taxon>Bacteria</taxon>
        <taxon>Pseudomonadati</taxon>
        <taxon>Pseudomonadota</taxon>
        <taxon>Alphaproteobacteria</taxon>
        <taxon>Hyphomicrobiales</taxon>
        <taxon>Beijerinckiaceae</taxon>
        <taxon>Methylocella</taxon>
    </lineage>
</organism>
<reference evidence="2 3" key="1">
    <citation type="submission" date="2019-05" db="EMBL/GenBank/DDBJ databases">
        <authorList>
            <person name="Farhan Ul Haque M."/>
        </authorList>
    </citation>
    <scope>NUCLEOTIDE SEQUENCE [LARGE SCALE GENOMIC DNA]</scope>
    <source>
        <strain evidence="2">2</strain>
    </source>
</reference>
<protein>
    <submittedName>
        <fullName evidence="2">Uncharacterized protein</fullName>
    </submittedName>
</protein>
<proteinExistence type="predicted"/>
<dbReference type="AlphaFoldDB" id="A0A8B6MAP5"/>
<keyword evidence="3" id="KW-1185">Reference proteome</keyword>
<gene>
    <name evidence="2" type="ORF">MPC4_60051</name>
</gene>
<feature type="transmembrane region" description="Helical" evidence="1">
    <location>
        <begin position="99"/>
        <end position="119"/>
    </location>
</feature>
<evidence type="ECO:0000313" key="2">
    <source>
        <dbReference type="EMBL" id="VTZ51962.1"/>
    </source>
</evidence>
<dbReference type="EMBL" id="CABFMQ020000120">
    <property type="protein sequence ID" value="VTZ51962.1"/>
    <property type="molecule type" value="Genomic_DNA"/>
</dbReference>
<name>A0A8B6MAP5_METTU</name>
<comment type="caution">
    <text evidence="2">The sequence shown here is derived from an EMBL/GenBank/DDBJ whole genome shotgun (WGS) entry which is preliminary data.</text>
</comment>
<sequence>MSRPPKLPDLDQLTDAQKDELIVSLWRTLVAVDGLEGTPASTATATTGSLEPAAPEASVSTDDLRAAIRGAGPSRRTRAPSSGSAGLGRGLGFFDSRPLQILLLVVGLFYLADFGVGWFQRRALATREQAELALRNAAFGGLYVELTRVAYEPDGKSYRATLNMQNSNPATPLYVMLNPPRVYVQVGLTWQEAPAQAPLGSALGVVKLDGGREYSLVFQTDLKDWSQLIPGYMHVLIQSDMLISQSSEPKDDIVERDNRFYVYLKPQGADDAWIKSRSNFPGVPPIFIPMPPH</sequence>
<keyword evidence="1" id="KW-0812">Transmembrane</keyword>
<keyword evidence="1" id="KW-1133">Transmembrane helix</keyword>
<evidence type="ECO:0000256" key="1">
    <source>
        <dbReference type="SAM" id="Phobius"/>
    </source>
</evidence>